<dbReference type="Proteomes" id="UP000499080">
    <property type="component" value="Unassembled WGS sequence"/>
</dbReference>
<dbReference type="EMBL" id="BGPR01017620">
    <property type="protein sequence ID" value="GBN76712.1"/>
    <property type="molecule type" value="Genomic_DNA"/>
</dbReference>
<proteinExistence type="predicted"/>
<comment type="caution">
    <text evidence="1">The sequence shown here is derived from an EMBL/GenBank/DDBJ whole genome shotgun (WGS) entry which is preliminary data.</text>
</comment>
<dbReference type="Gene3D" id="2.170.130.30">
    <property type="match status" value="1"/>
</dbReference>
<dbReference type="OrthoDB" id="6617105at2759"/>
<keyword evidence="2" id="KW-1185">Reference proteome</keyword>
<organism evidence="1 2">
    <name type="scientific">Araneus ventricosus</name>
    <name type="common">Orbweaver spider</name>
    <name type="synonym">Epeira ventricosa</name>
    <dbReference type="NCBI Taxonomy" id="182803"/>
    <lineage>
        <taxon>Eukaryota</taxon>
        <taxon>Metazoa</taxon>
        <taxon>Ecdysozoa</taxon>
        <taxon>Arthropoda</taxon>
        <taxon>Chelicerata</taxon>
        <taxon>Arachnida</taxon>
        <taxon>Araneae</taxon>
        <taxon>Araneomorphae</taxon>
        <taxon>Entelegynae</taxon>
        <taxon>Araneoidea</taxon>
        <taxon>Araneidae</taxon>
        <taxon>Araneus</taxon>
    </lineage>
</organism>
<evidence type="ECO:0000313" key="1">
    <source>
        <dbReference type="EMBL" id="GBN76712.1"/>
    </source>
</evidence>
<protein>
    <submittedName>
        <fullName evidence="1">Uncharacterized protein</fullName>
    </submittedName>
</protein>
<evidence type="ECO:0000313" key="2">
    <source>
        <dbReference type="Proteomes" id="UP000499080"/>
    </source>
</evidence>
<name>A0A4Y2RLL2_ARAVE</name>
<reference evidence="1 2" key="1">
    <citation type="journal article" date="2019" name="Sci. Rep.">
        <title>Orb-weaving spider Araneus ventricosus genome elucidates the spidroin gene catalogue.</title>
        <authorList>
            <person name="Kono N."/>
            <person name="Nakamura H."/>
            <person name="Ohtoshi R."/>
            <person name="Moran D.A.P."/>
            <person name="Shinohara A."/>
            <person name="Yoshida Y."/>
            <person name="Fujiwara M."/>
            <person name="Mori M."/>
            <person name="Tomita M."/>
            <person name="Arakawa K."/>
        </authorList>
    </citation>
    <scope>NUCLEOTIDE SEQUENCE [LARGE SCALE GENOMIC DNA]</scope>
</reference>
<sequence length="154" mass="17868">MWLLNIGSGNLPEISGLPCDSIEIPQQMVVEEKLIEAIYSENLNDMEFEQLAKRVILSPTNKKTLEMNRSLVAFKNQNYGLIFRFEYSMRNGKPYIYSISEIQDDPENGMFWFLFKTSSSEEGDLEVITKSPADVMPSNKQHLIFWYKCGSWNH</sequence>
<accession>A0A4Y2RLL2</accession>
<dbReference type="AlphaFoldDB" id="A0A4Y2RLL2"/>
<gene>
    <name evidence="1" type="ORF">AVEN_209577_1</name>
</gene>